<evidence type="ECO:0000256" key="2">
    <source>
        <dbReference type="ARBA" id="ARBA00010942"/>
    </source>
</evidence>
<dbReference type="Proteomes" id="UP001207930">
    <property type="component" value="Unassembled WGS sequence"/>
</dbReference>
<evidence type="ECO:0000256" key="8">
    <source>
        <dbReference type="ARBA" id="ARBA00023136"/>
    </source>
</evidence>
<evidence type="ECO:0000259" key="10">
    <source>
        <dbReference type="PROSITE" id="PS50156"/>
    </source>
</evidence>
<protein>
    <submittedName>
        <fullName evidence="11">Multidrug efflux RND transporter permease subunit</fullName>
    </submittedName>
</protein>
<organism evidence="11 12">
    <name type="scientific">Luteolibacter flavescens</name>
    <dbReference type="NCBI Taxonomy" id="1859460"/>
    <lineage>
        <taxon>Bacteria</taxon>
        <taxon>Pseudomonadati</taxon>
        <taxon>Verrucomicrobiota</taxon>
        <taxon>Verrucomicrobiia</taxon>
        <taxon>Verrucomicrobiales</taxon>
        <taxon>Verrucomicrobiaceae</taxon>
        <taxon>Luteolibacter</taxon>
    </lineage>
</organism>
<comment type="subcellular location">
    <subcellularLocation>
        <location evidence="1">Cell inner membrane</location>
        <topology evidence="1">Multi-pass membrane protein</topology>
    </subcellularLocation>
</comment>
<feature type="transmembrane region" description="Helical" evidence="9">
    <location>
        <begin position="965"/>
        <end position="986"/>
    </location>
</feature>
<sequence>MPFFFIQRPIFAWVVSMFIMLAGLLALRSLPVAQYPEIAPPTISLTTSYPGASAKVVEETVTSVIEREMNGAPGLLYMSGTSDSTGAVSLKIAFRQGIDADIAAVEVQNRLSVVEQRLPEVVRRGGIRIEKAADNIQLFVSLSSSDPKYDTVALGELASSRVVDVLKRVPGVGQVQVFGAEKAMRIWPDPEKLTSLDLTADDVVNAVRSNNARVIVGDIGSHEVPANAPLSATIVTDDTLDTPEDFGEILLRTRADGSAVKLKDVARIALGGSDYLIISGVNDRAASGMGIKLAPGSNALDVVEGIKKAMAEVERFLPAGVQYEIPYDTSPFVAASIKKVVMTLFEAIGLVFIVMYLFMQNFRATLIPTLVVPIALLGTLGVMLAMGFSINVLTMFSMVLAIGILVDDAIVVVENVERIMKEEGLGPREATVKAMKQIGGAIIGITVVLVSVFIPMAFFSGAVGNIYRQFALTLSVSIAFSAFLALSLTPALCATLLKPVDHDHHERKGFFGWFNRTFDKASNRYARIVGSLIRRPLRYSVAFLAVVAATALLYMRLPTSFLPNEDQGSFIVTVGLPQGTTQTETRKVLAEINEHMLENEPVAYSFSIAGFSIFGNGPNSGMVFTTLKPWAERKDPESHVTEIVKRFNAKFGARPNGMIFGLTTPPLPELGSSTAGFDFRLQNRGGLPYTEFVAARDQLIQMAAQDPALSNVMFAGMPDTPQLKLDIDRAKAQAMGVTIDSINSTLAVMFGSDYVGDFILNGQVRRIIVQADGPSRVGIDDVKKLRVRNADGEMVQIGAFAETSWITGPPNLARYNGYPSFSLAGEAAAGRSSGEAMAAMEALVDKLPEGIGYEWSGQSYEEKMSGSQAIVLYALSILIVFLSLAALYESWSIPLSVILAVPLGILGAVAGVALRDMPNDIYFRVGLIAIIGLSAKNAILIVEVAKDLYAEGKSLFDATVEASRLRLRPIIMTSLAFGIGVIPLAFASGASSGAQNAIGTGVLGGITTATVLAVFFVPLFFVIIGRFSKKPEKMEA</sequence>
<proteinExistence type="inferred from homology"/>
<dbReference type="SUPFAM" id="SSF82866">
    <property type="entry name" value="Multidrug efflux transporter AcrB transmembrane domain"/>
    <property type="match status" value="2"/>
</dbReference>
<feature type="domain" description="SSD" evidence="10">
    <location>
        <begin position="370"/>
        <end position="495"/>
    </location>
</feature>
<comment type="similarity">
    <text evidence="2">Belongs to the resistance-nodulation-cell division (RND) (TC 2.A.6) family.</text>
</comment>
<evidence type="ECO:0000256" key="3">
    <source>
        <dbReference type="ARBA" id="ARBA00022448"/>
    </source>
</evidence>
<feature type="transmembrane region" description="Helical" evidence="9">
    <location>
        <begin position="921"/>
        <end position="944"/>
    </location>
</feature>
<dbReference type="Gene3D" id="3.30.2090.10">
    <property type="entry name" value="Multidrug efflux transporter AcrB TolC docking domain, DN and DC subdomains"/>
    <property type="match status" value="2"/>
</dbReference>
<evidence type="ECO:0000313" key="12">
    <source>
        <dbReference type="Proteomes" id="UP001207930"/>
    </source>
</evidence>
<evidence type="ECO:0000256" key="7">
    <source>
        <dbReference type="ARBA" id="ARBA00022989"/>
    </source>
</evidence>
<keyword evidence="12" id="KW-1185">Reference proteome</keyword>
<dbReference type="PRINTS" id="PR00702">
    <property type="entry name" value="ACRIFLAVINRP"/>
</dbReference>
<dbReference type="InterPro" id="IPR027463">
    <property type="entry name" value="AcrB_DN_DC_subdom"/>
</dbReference>
<dbReference type="Pfam" id="PF00873">
    <property type="entry name" value="ACR_tran"/>
    <property type="match status" value="1"/>
</dbReference>
<dbReference type="Gene3D" id="3.30.70.1440">
    <property type="entry name" value="Multidrug efflux transporter AcrB pore domain"/>
    <property type="match status" value="1"/>
</dbReference>
<keyword evidence="4" id="KW-1003">Cell membrane</keyword>
<name>A0ABT3FIM0_9BACT</name>
<feature type="transmembrane region" description="Helical" evidence="9">
    <location>
        <begin position="998"/>
        <end position="1024"/>
    </location>
</feature>
<dbReference type="InterPro" id="IPR001036">
    <property type="entry name" value="Acrflvin-R"/>
</dbReference>
<dbReference type="PANTHER" id="PTHR32063">
    <property type="match status" value="1"/>
</dbReference>
<dbReference type="Gene3D" id="3.30.70.1430">
    <property type="entry name" value="Multidrug efflux transporter AcrB pore domain"/>
    <property type="match status" value="2"/>
</dbReference>
<keyword evidence="5" id="KW-0997">Cell inner membrane</keyword>
<evidence type="ECO:0000313" key="11">
    <source>
        <dbReference type="EMBL" id="MCW1883403.1"/>
    </source>
</evidence>
<dbReference type="NCBIfam" id="TIGR00915">
    <property type="entry name" value="2A0602"/>
    <property type="match status" value="1"/>
</dbReference>
<evidence type="ECO:0000256" key="6">
    <source>
        <dbReference type="ARBA" id="ARBA00022692"/>
    </source>
</evidence>
<gene>
    <name evidence="11" type="ORF">OKA04_01600</name>
</gene>
<feature type="transmembrane region" description="Helical" evidence="9">
    <location>
        <begin position="537"/>
        <end position="557"/>
    </location>
</feature>
<dbReference type="InterPro" id="IPR004764">
    <property type="entry name" value="MdtF-like"/>
</dbReference>
<feature type="transmembrane region" description="Helical" evidence="9">
    <location>
        <begin position="370"/>
        <end position="390"/>
    </location>
</feature>
<dbReference type="Gene3D" id="3.30.70.1320">
    <property type="entry name" value="Multidrug efflux transporter AcrB pore domain like"/>
    <property type="match status" value="1"/>
</dbReference>
<dbReference type="NCBIfam" id="NF000282">
    <property type="entry name" value="RND_permease_1"/>
    <property type="match status" value="1"/>
</dbReference>
<dbReference type="EMBL" id="JAPDDS010000001">
    <property type="protein sequence ID" value="MCW1883403.1"/>
    <property type="molecule type" value="Genomic_DNA"/>
</dbReference>
<dbReference type="PROSITE" id="PS50156">
    <property type="entry name" value="SSD"/>
    <property type="match status" value="1"/>
</dbReference>
<dbReference type="InterPro" id="IPR000731">
    <property type="entry name" value="SSD"/>
</dbReference>
<evidence type="ECO:0000256" key="5">
    <source>
        <dbReference type="ARBA" id="ARBA00022519"/>
    </source>
</evidence>
<keyword evidence="8 9" id="KW-0472">Membrane</keyword>
<keyword evidence="6 9" id="KW-0812">Transmembrane</keyword>
<evidence type="ECO:0000256" key="9">
    <source>
        <dbReference type="SAM" id="Phobius"/>
    </source>
</evidence>
<dbReference type="RefSeq" id="WP_264499364.1">
    <property type="nucleotide sequence ID" value="NZ_JAPDDS010000001.1"/>
</dbReference>
<feature type="transmembrane region" description="Helical" evidence="9">
    <location>
        <begin position="437"/>
        <end position="458"/>
    </location>
</feature>
<dbReference type="SUPFAM" id="SSF82714">
    <property type="entry name" value="Multidrug efflux transporter AcrB TolC docking domain, DN and DC subdomains"/>
    <property type="match status" value="2"/>
</dbReference>
<dbReference type="PANTHER" id="PTHR32063:SF10">
    <property type="entry name" value="EFFLUX PUMP MEMBRANE TRANSPORTER"/>
    <property type="match status" value="1"/>
</dbReference>
<accession>A0ABT3FIM0</accession>
<feature type="transmembrane region" description="Helical" evidence="9">
    <location>
        <begin position="870"/>
        <end position="888"/>
    </location>
</feature>
<dbReference type="SUPFAM" id="SSF82693">
    <property type="entry name" value="Multidrug efflux transporter AcrB pore domain, PN1, PN2, PC1 and PC2 subdomains"/>
    <property type="match status" value="3"/>
</dbReference>
<feature type="transmembrane region" description="Helical" evidence="9">
    <location>
        <begin position="895"/>
        <end position="915"/>
    </location>
</feature>
<dbReference type="Gene3D" id="1.20.1640.10">
    <property type="entry name" value="Multidrug efflux transporter AcrB transmembrane domain"/>
    <property type="match status" value="2"/>
</dbReference>
<keyword evidence="7 9" id="KW-1133">Transmembrane helix</keyword>
<feature type="transmembrane region" description="Helical" evidence="9">
    <location>
        <begin position="470"/>
        <end position="497"/>
    </location>
</feature>
<evidence type="ECO:0000256" key="4">
    <source>
        <dbReference type="ARBA" id="ARBA00022475"/>
    </source>
</evidence>
<reference evidence="11 12" key="1">
    <citation type="submission" date="2022-10" db="EMBL/GenBank/DDBJ databases">
        <title>Luteolibacter flavescens strain MCCC 1K03193, whole genome shotgun sequencing project.</title>
        <authorList>
            <person name="Zhao G."/>
            <person name="Shen L."/>
        </authorList>
    </citation>
    <scope>NUCLEOTIDE SEQUENCE [LARGE SCALE GENOMIC DNA]</scope>
    <source>
        <strain evidence="11 12">MCCC 1K03193</strain>
    </source>
</reference>
<feature type="transmembrane region" description="Helical" evidence="9">
    <location>
        <begin position="340"/>
        <end position="358"/>
    </location>
</feature>
<keyword evidence="3" id="KW-0813">Transport</keyword>
<comment type="caution">
    <text evidence="11">The sequence shown here is derived from an EMBL/GenBank/DDBJ whole genome shotgun (WGS) entry which is preliminary data.</text>
</comment>
<evidence type="ECO:0000256" key="1">
    <source>
        <dbReference type="ARBA" id="ARBA00004429"/>
    </source>
</evidence>